<dbReference type="EMBL" id="CM042883">
    <property type="protein sequence ID" value="KAI4375639.1"/>
    <property type="molecule type" value="Genomic_DNA"/>
</dbReference>
<organism evidence="1 2">
    <name type="scientific">Melastoma candidum</name>
    <dbReference type="NCBI Taxonomy" id="119954"/>
    <lineage>
        <taxon>Eukaryota</taxon>
        <taxon>Viridiplantae</taxon>
        <taxon>Streptophyta</taxon>
        <taxon>Embryophyta</taxon>
        <taxon>Tracheophyta</taxon>
        <taxon>Spermatophyta</taxon>
        <taxon>Magnoliopsida</taxon>
        <taxon>eudicotyledons</taxon>
        <taxon>Gunneridae</taxon>
        <taxon>Pentapetalae</taxon>
        <taxon>rosids</taxon>
        <taxon>malvids</taxon>
        <taxon>Myrtales</taxon>
        <taxon>Melastomataceae</taxon>
        <taxon>Melastomatoideae</taxon>
        <taxon>Melastomateae</taxon>
        <taxon>Melastoma</taxon>
    </lineage>
</organism>
<evidence type="ECO:0000313" key="2">
    <source>
        <dbReference type="Proteomes" id="UP001057402"/>
    </source>
</evidence>
<dbReference type="Proteomes" id="UP001057402">
    <property type="component" value="Chromosome 4"/>
</dbReference>
<keyword evidence="2" id="KW-1185">Reference proteome</keyword>
<reference evidence="2" key="1">
    <citation type="journal article" date="2023" name="Front. Plant Sci.">
        <title>Chromosomal-level genome assembly of Melastoma candidum provides insights into trichome evolution.</title>
        <authorList>
            <person name="Zhong Y."/>
            <person name="Wu W."/>
            <person name="Sun C."/>
            <person name="Zou P."/>
            <person name="Liu Y."/>
            <person name="Dai S."/>
            <person name="Zhou R."/>
        </authorList>
    </citation>
    <scope>NUCLEOTIDE SEQUENCE [LARGE SCALE GENOMIC DNA]</scope>
</reference>
<name>A0ACB9R9T2_9MYRT</name>
<proteinExistence type="predicted"/>
<sequence>MAKLASFLMFVVAFATFSHEIARALIPCPIPIDILLCQTTTVTKIRFYMHGSGVGGNETAYRIANSSITNQSPTMFGFLDIFDNLLTETPDPTSNTVGRMQGFFASADLNEFATYNSYNVYFTSGVYNGSTINIAGRDPVLSDNRELFVSGGTLYFRLATGIVTLRTIPGDNVTTNTVFEYNVTVIHPIA</sequence>
<accession>A0ACB9R9T2</accession>
<comment type="caution">
    <text evidence="1">The sequence shown here is derived from an EMBL/GenBank/DDBJ whole genome shotgun (WGS) entry which is preliminary data.</text>
</comment>
<protein>
    <submittedName>
        <fullName evidence="1">Uncharacterized protein</fullName>
    </submittedName>
</protein>
<evidence type="ECO:0000313" key="1">
    <source>
        <dbReference type="EMBL" id="KAI4375639.1"/>
    </source>
</evidence>
<gene>
    <name evidence="1" type="ORF">MLD38_013487</name>
</gene>